<protein>
    <submittedName>
        <fullName evidence="1">YjbF family lipoprotein</fullName>
    </submittedName>
</protein>
<dbReference type="EMBL" id="JAJUBC010000040">
    <property type="protein sequence ID" value="MDD1796048.1"/>
    <property type="molecule type" value="Genomic_DNA"/>
</dbReference>
<dbReference type="SUPFAM" id="SSF159270">
    <property type="entry name" value="YmcC-like"/>
    <property type="match status" value="1"/>
</dbReference>
<gene>
    <name evidence="1" type="ORF">LRP50_23285</name>
</gene>
<dbReference type="InterPro" id="IPR023373">
    <property type="entry name" value="YmcC_sf"/>
</dbReference>
<dbReference type="InterPro" id="IPR021308">
    <property type="entry name" value="GfcB"/>
</dbReference>
<dbReference type="Pfam" id="PF11102">
    <property type="entry name" value="YjbF"/>
    <property type="match status" value="1"/>
</dbReference>
<dbReference type="Proteomes" id="UP001149400">
    <property type="component" value="Unassembled WGS sequence"/>
</dbReference>
<evidence type="ECO:0000313" key="2">
    <source>
        <dbReference type="Proteomes" id="UP001149400"/>
    </source>
</evidence>
<name>A0ABT5R6Z8_9GAMM</name>
<evidence type="ECO:0000313" key="1">
    <source>
        <dbReference type="EMBL" id="MDD1796048.1"/>
    </source>
</evidence>
<sequence length="237" mass="26208">MKELKTILQVAMSVVVITTLSGCSQKFQDVKDTMSLAVFGHEDIELNANQINDLPYASLYAKVEGSGQAFLVLGYANASFSNLPDGIDNHQLKWLSANKEMLVTEHGRITKTVNLLSGNLEASYSHQADPVALGLLKNSTPRVWKRKVDWSPGYHTGYLLESRFELQGENTLMINEKPVETLHFIEYVSAPDLDIQFTNHFWLQPLSGHVVASTQTPAPGLPKIDITLLKPFAVGAK</sequence>
<dbReference type="RefSeq" id="WP_274166810.1">
    <property type="nucleotide sequence ID" value="NZ_JAJUBC010000040.1"/>
</dbReference>
<dbReference type="PROSITE" id="PS51257">
    <property type="entry name" value="PROKAR_LIPOPROTEIN"/>
    <property type="match status" value="1"/>
</dbReference>
<dbReference type="Gene3D" id="2.40.360.10">
    <property type="entry name" value="YmcC-like"/>
    <property type="match status" value="1"/>
</dbReference>
<keyword evidence="1" id="KW-0449">Lipoprotein</keyword>
<organism evidence="1 2">
    <name type="scientific">Enterovibrio gelatinilyticus</name>
    <dbReference type="NCBI Taxonomy" id="2899819"/>
    <lineage>
        <taxon>Bacteria</taxon>
        <taxon>Pseudomonadati</taxon>
        <taxon>Pseudomonadota</taxon>
        <taxon>Gammaproteobacteria</taxon>
        <taxon>Vibrionales</taxon>
        <taxon>Vibrionaceae</taxon>
        <taxon>Enterovibrio</taxon>
    </lineage>
</organism>
<accession>A0ABT5R6Z8</accession>
<reference evidence="1" key="1">
    <citation type="submission" date="2021-12" db="EMBL/GenBank/DDBJ databases">
        <title>Enterovibrio ZSDZ35 sp. nov. and Enterovibrio ZSDZ42 sp. nov., isolated from coastal seawater in Qingdao.</title>
        <authorList>
            <person name="Zhang P."/>
        </authorList>
    </citation>
    <scope>NUCLEOTIDE SEQUENCE</scope>
    <source>
        <strain evidence="1">ZSDZ42</strain>
    </source>
</reference>
<keyword evidence="2" id="KW-1185">Reference proteome</keyword>
<comment type="caution">
    <text evidence="1">The sequence shown here is derived from an EMBL/GenBank/DDBJ whole genome shotgun (WGS) entry which is preliminary data.</text>
</comment>
<proteinExistence type="predicted"/>